<evidence type="ECO:0000259" key="3">
    <source>
        <dbReference type="PROSITE" id="PS52029"/>
    </source>
</evidence>
<dbReference type="GO" id="GO:0071555">
    <property type="term" value="P:cell wall organization"/>
    <property type="evidence" value="ECO:0007669"/>
    <property type="project" value="UniProtKB-UniRule"/>
</dbReference>
<organism evidence="4 5">
    <name type="scientific">Blastococcus saxobsidens</name>
    <dbReference type="NCBI Taxonomy" id="138336"/>
    <lineage>
        <taxon>Bacteria</taxon>
        <taxon>Bacillati</taxon>
        <taxon>Actinomycetota</taxon>
        <taxon>Actinomycetes</taxon>
        <taxon>Geodermatophilales</taxon>
        <taxon>Geodermatophilaceae</taxon>
        <taxon>Blastococcus</taxon>
    </lineage>
</organism>
<comment type="pathway">
    <text evidence="1">Cell wall biogenesis; peptidoglycan biosynthesis.</text>
</comment>
<proteinExistence type="predicted"/>
<feature type="region of interest" description="Disordered" evidence="2">
    <location>
        <begin position="105"/>
        <end position="135"/>
    </location>
</feature>
<dbReference type="PANTHER" id="PTHR38589">
    <property type="entry name" value="BLR0621 PROTEIN"/>
    <property type="match status" value="1"/>
</dbReference>
<feature type="active site" description="Nucleophile" evidence="1">
    <location>
        <position position="305"/>
    </location>
</feature>
<dbReference type="RefSeq" id="WP_163201804.1">
    <property type="nucleotide sequence ID" value="NZ_JAAGWG010000002.1"/>
</dbReference>
<reference evidence="4 5" key="1">
    <citation type="submission" date="2019-12" db="EMBL/GenBank/DDBJ databases">
        <title>the WGS of Blastococcus saxobsidens 67B17.</title>
        <authorList>
            <person name="Jiang Z."/>
        </authorList>
    </citation>
    <scope>NUCLEOTIDE SEQUENCE [LARGE SCALE GENOMIC DNA]</scope>
    <source>
        <strain evidence="4 5">67B17</strain>
    </source>
</reference>
<dbReference type="GO" id="GO:0016740">
    <property type="term" value="F:transferase activity"/>
    <property type="evidence" value="ECO:0007669"/>
    <property type="project" value="InterPro"/>
</dbReference>
<feature type="domain" description="L,D-TPase catalytic" evidence="3">
    <location>
        <begin position="157"/>
        <end position="330"/>
    </location>
</feature>
<dbReference type="Proteomes" id="UP000479241">
    <property type="component" value="Unassembled WGS sequence"/>
</dbReference>
<keyword evidence="1" id="KW-0961">Cell wall biogenesis/degradation</keyword>
<comment type="caution">
    <text evidence="4">The sequence shown here is derived from an EMBL/GenBank/DDBJ whole genome shotgun (WGS) entry which is preliminary data.</text>
</comment>
<keyword evidence="1" id="KW-0573">Peptidoglycan synthesis</keyword>
<dbReference type="InterPro" id="IPR005490">
    <property type="entry name" value="LD_TPept_cat_dom"/>
</dbReference>
<dbReference type="PROSITE" id="PS52029">
    <property type="entry name" value="LD_TPASE"/>
    <property type="match status" value="1"/>
</dbReference>
<dbReference type="EMBL" id="JAAGWG010000002">
    <property type="protein sequence ID" value="NEK84372.1"/>
    <property type="molecule type" value="Genomic_DNA"/>
</dbReference>
<sequence length="333" mass="32963">MGRVLRGVAVLGVTTLTLGVWTSPPGTTDPAQAGAVTTRTAGWTAPVPPSVAVAVERLTVGHPLGYGTAAQRAAQAAAEAEAAAEAAAQAQVAAAAAATAAAASAGGAPGTRSTPAGPAPARTGGPSPAAPAAAAPAGATLPLGLDPGGSAQVVTVVAPSARSTSAQLTAWERGPEGWRPVLGPMTARIGSAGIGRASETTTRTPAGTFSLTEAFGRAGNPGTALPYRLVDGDDWWVSDVRSPRYNHYAECARGTCDFDEAAAENLFDEPMYPQAVVIDYNRGGTPGAGSAFFLHVSNGAPTAGCVAIDAGSLTALLRWLDPAARPLIALGVG</sequence>
<protein>
    <recommendedName>
        <fullName evidence="3">L,D-TPase catalytic domain-containing protein</fullName>
    </recommendedName>
</protein>
<evidence type="ECO:0000313" key="5">
    <source>
        <dbReference type="Proteomes" id="UP000479241"/>
    </source>
</evidence>
<dbReference type="PANTHER" id="PTHR38589:SF1">
    <property type="entry name" value="BLR0621 PROTEIN"/>
    <property type="match status" value="1"/>
</dbReference>
<keyword evidence="1" id="KW-0133">Cell shape</keyword>
<evidence type="ECO:0000313" key="4">
    <source>
        <dbReference type="EMBL" id="NEK84372.1"/>
    </source>
</evidence>
<evidence type="ECO:0000256" key="1">
    <source>
        <dbReference type="PROSITE-ProRule" id="PRU01373"/>
    </source>
</evidence>
<gene>
    <name evidence="4" type="ORF">GCU60_01120</name>
</gene>
<evidence type="ECO:0000256" key="2">
    <source>
        <dbReference type="SAM" id="MobiDB-lite"/>
    </source>
</evidence>
<feature type="active site" description="Proton donor/acceptor" evidence="1">
    <location>
        <position position="295"/>
    </location>
</feature>
<accession>A0A6L9VXV8</accession>
<dbReference type="GO" id="GO:0008360">
    <property type="term" value="P:regulation of cell shape"/>
    <property type="evidence" value="ECO:0007669"/>
    <property type="project" value="UniProtKB-UniRule"/>
</dbReference>
<name>A0A6L9VXV8_9ACTN</name>
<dbReference type="AlphaFoldDB" id="A0A6L9VXV8"/>
<dbReference type="GO" id="GO:0009252">
    <property type="term" value="P:peptidoglycan biosynthetic process"/>
    <property type="evidence" value="ECO:0007669"/>
    <property type="project" value="UniProtKB-KW"/>
</dbReference>